<dbReference type="PANTHER" id="PTHR38444">
    <property type="entry name" value="ENTEROBACTIN BIOSYNTHESIS PROTEIN YBDZ"/>
    <property type="match status" value="1"/>
</dbReference>
<dbReference type="InterPro" id="IPR005153">
    <property type="entry name" value="MbtH-like_dom"/>
</dbReference>
<dbReference type="EMBL" id="FNHI01000008">
    <property type="protein sequence ID" value="SDM46338.1"/>
    <property type="molecule type" value="Genomic_DNA"/>
</dbReference>
<dbReference type="Pfam" id="PF03621">
    <property type="entry name" value="MbtH"/>
    <property type="match status" value="1"/>
</dbReference>
<feature type="domain" description="MbtH-like" evidence="2">
    <location>
        <begin position="1"/>
        <end position="46"/>
    </location>
</feature>
<dbReference type="SUPFAM" id="SSF160582">
    <property type="entry name" value="MbtH-like"/>
    <property type="match status" value="1"/>
</dbReference>
<dbReference type="InterPro" id="IPR037407">
    <property type="entry name" value="MLP_fam"/>
</dbReference>
<organism evidence="3 4">
    <name type="scientific">Streptomyces wuyuanensis</name>
    <dbReference type="NCBI Taxonomy" id="1196353"/>
    <lineage>
        <taxon>Bacteria</taxon>
        <taxon>Bacillati</taxon>
        <taxon>Actinomycetota</taxon>
        <taxon>Actinomycetes</taxon>
        <taxon>Kitasatosporales</taxon>
        <taxon>Streptomycetaceae</taxon>
        <taxon>Streptomyces</taxon>
    </lineage>
</organism>
<feature type="region of interest" description="Disordered" evidence="1">
    <location>
        <begin position="52"/>
        <end position="73"/>
    </location>
</feature>
<reference evidence="4" key="1">
    <citation type="submission" date="2016-10" db="EMBL/GenBank/DDBJ databases">
        <authorList>
            <person name="Varghese N."/>
            <person name="Submissions S."/>
        </authorList>
    </citation>
    <scope>NUCLEOTIDE SEQUENCE [LARGE SCALE GENOMIC DNA]</scope>
    <source>
        <strain evidence="4">CGMCC 4.7042</strain>
    </source>
</reference>
<dbReference type="GO" id="GO:0005829">
    <property type="term" value="C:cytosol"/>
    <property type="evidence" value="ECO:0007669"/>
    <property type="project" value="TreeGrafter"/>
</dbReference>
<dbReference type="PANTHER" id="PTHR38444:SF1">
    <property type="entry name" value="ENTEROBACTIN BIOSYNTHESIS PROTEIN YBDZ"/>
    <property type="match status" value="1"/>
</dbReference>
<evidence type="ECO:0000256" key="1">
    <source>
        <dbReference type="SAM" id="MobiDB-lite"/>
    </source>
</evidence>
<evidence type="ECO:0000313" key="4">
    <source>
        <dbReference type="Proteomes" id="UP000199063"/>
    </source>
</evidence>
<keyword evidence="4" id="KW-1185">Reference proteome</keyword>
<sequence>MPTTHQVLVNDEEQYALYPAARGVPDGWTPAGFSGSEDECVAHVDAHWTDTRPRSVRDATAAPRAAAGAGEGA</sequence>
<dbReference type="Proteomes" id="UP000199063">
    <property type="component" value="Unassembled WGS sequence"/>
</dbReference>
<dbReference type="SMART" id="SM00923">
    <property type="entry name" value="MbtH"/>
    <property type="match status" value="1"/>
</dbReference>
<accession>A0A1G9TFH4</accession>
<dbReference type="STRING" id="1196353.SAMN05444921_108243"/>
<dbReference type="GO" id="GO:0019290">
    <property type="term" value="P:siderophore biosynthetic process"/>
    <property type="evidence" value="ECO:0007669"/>
    <property type="project" value="TreeGrafter"/>
</dbReference>
<dbReference type="InterPro" id="IPR038020">
    <property type="entry name" value="MbtH-like_sf"/>
</dbReference>
<evidence type="ECO:0000259" key="2">
    <source>
        <dbReference type="SMART" id="SM00923"/>
    </source>
</evidence>
<proteinExistence type="predicted"/>
<gene>
    <name evidence="3" type="ORF">SAMN05444921_108243</name>
</gene>
<dbReference type="OrthoDB" id="7584480at2"/>
<feature type="compositionally biased region" description="Low complexity" evidence="1">
    <location>
        <begin position="59"/>
        <end position="73"/>
    </location>
</feature>
<protein>
    <submittedName>
        <fullName evidence="3">MbtH protein</fullName>
    </submittedName>
</protein>
<evidence type="ECO:0000313" key="3">
    <source>
        <dbReference type="EMBL" id="SDM46338.1"/>
    </source>
</evidence>
<name>A0A1G9TFH4_9ACTN</name>
<dbReference type="Gene3D" id="3.90.820.10">
    <property type="entry name" value="Structural Genomics, Unknown Function 30-nov-00 1gh9 Mol_id"/>
    <property type="match status" value="1"/>
</dbReference>
<dbReference type="AlphaFoldDB" id="A0A1G9TFH4"/>